<evidence type="ECO:0000313" key="2">
    <source>
        <dbReference type="Proteomes" id="UP000499080"/>
    </source>
</evidence>
<name>A0A4Y2NK96_ARAVE</name>
<gene>
    <name evidence="1" type="ORF">AVEN_7484_1</name>
</gene>
<dbReference type="Proteomes" id="UP000499080">
    <property type="component" value="Unassembled WGS sequence"/>
</dbReference>
<keyword evidence="2" id="KW-1185">Reference proteome</keyword>
<proteinExistence type="predicted"/>
<evidence type="ECO:0000313" key="1">
    <source>
        <dbReference type="EMBL" id="GBN39908.1"/>
    </source>
</evidence>
<comment type="caution">
    <text evidence="1">The sequence shown here is derived from an EMBL/GenBank/DDBJ whole genome shotgun (WGS) entry which is preliminary data.</text>
</comment>
<organism evidence="1 2">
    <name type="scientific">Araneus ventricosus</name>
    <name type="common">Orbweaver spider</name>
    <name type="synonym">Epeira ventricosa</name>
    <dbReference type="NCBI Taxonomy" id="182803"/>
    <lineage>
        <taxon>Eukaryota</taxon>
        <taxon>Metazoa</taxon>
        <taxon>Ecdysozoa</taxon>
        <taxon>Arthropoda</taxon>
        <taxon>Chelicerata</taxon>
        <taxon>Arachnida</taxon>
        <taxon>Araneae</taxon>
        <taxon>Araneomorphae</taxon>
        <taxon>Entelegynae</taxon>
        <taxon>Araneoidea</taxon>
        <taxon>Araneidae</taxon>
        <taxon>Araneus</taxon>
    </lineage>
</organism>
<dbReference type="EMBL" id="BGPR01210209">
    <property type="protein sequence ID" value="GBN39908.1"/>
    <property type="molecule type" value="Genomic_DNA"/>
</dbReference>
<protein>
    <submittedName>
        <fullName evidence="1">Uncharacterized protein</fullName>
    </submittedName>
</protein>
<accession>A0A4Y2NK96</accession>
<reference evidence="1 2" key="1">
    <citation type="journal article" date="2019" name="Sci. Rep.">
        <title>Orb-weaving spider Araneus ventricosus genome elucidates the spidroin gene catalogue.</title>
        <authorList>
            <person name="Kono N."/>
            <person name="Nakamura H."/>
            <person name="Ohtoshi R."/>
            <person name="Moran D.A.P."/>
            <person name="Shinohara A."/>
            <person name="Yoshida Y."/>
            <person name="Fujiwara M."/>
            <person name="Mori M."/>
            <person name="Tomita M."/>
            <person name="Arakawa K."/>
        </authorList>
    </citation>
    <scope>NUCLEOTIDE SEQUENCE [LARGE SCALE GENOMIC DNA]</scope>
</reference>
<sequence>YMEASAGTSKLSVLKLKPPDPKPIPYYWATVVPRMQWNVLDGFSGHPDKLLNRAPAVKRSTKKMVFRMLTRTEAQGKTTINKLIVDL</sequence>
<feature type="non-terminal residue" evidence="1">
    <location>
        <position position="1"/>
    </location>
</feature>
<dbReference type="AlphaFoldDB" id="A0A4Y2NK96"/>